<name>A0A932GQ81_UNCTE</name>
<evidence type="ECO:0000313" key="3">
    <source>
        <dbReference type="Proteomes" id="UP000741360"/>
    </source>
</evidence>
<evidence type="ECO:0000313" key="2">
    <source>
        <dbReference type="EMBL" id="MBI3015351.1"/>
    </source>
</evidence>
<feature type="domain" description="Hydantoinase/oxoprolinase N-terminal" evidence="1">
    <location>
        <begin position="4"/>
        <end position="31"/>
    </location>
</feature>
<comment type="caution">
    <text evidence="2">The sequence shown here is derived from an EMBL/GenBank/DDBJ whole genome shotgun (WGS) entry which is preliminary data.</text>
</comment>
<dbReference type="InterPro" id="IPR008040">
    <property type="entry name" value="Hydant_A_N"/>
</dbReference>
<dbReference type="Pfam" id="PF05378">
    <property type="entry name" value="Hydant_A_N"/>
    <property type="match status" value="1"/>
</dbReference>
<evidence type="ECO:0000259" key="1">
    <source>
        <dbReference type="Pfam" id="PF05378"/>
    </source>
</evidence>
<reference evidence="2" key="1">
    <citation type="submission" date="2020-07" db="EMBL/GenBank/DDBJ databases">
        <title>Huge and variable diversity of episymbiotic CPR bacteria and DPANN archaea in groundwater ecosystems.</title>
        <authorList>
            <person name="He C.Y."/>
            <person name="Keren R."/>
            <person name="Whittaker M."/>
            <person name="Farag I.F."/>
            <person name="Doudna J."/>
            <person name="Cate J.H.D."/>
            <person name="Banfield J.F."/>
        </authorList>
    </citation>
    <scope>NUCLEOTIDE SEQUENCE</scope>
    <source>
        <strain evidence="2">NC_groundwater_717_Ag_S-0.2um_59_8</strain>
    </source>
</reference>
<accession>A0A932GQ81</accession>
<dbReference type="EMBL" id="JACPSX010000187">
    <property type="protein sequence ID" value="MBI3015351.1"/>
    <property type="molecule type" value="Genomic_DNA"/>
</dbReference>
<sequence length="31" mass="3241">MLTIGVDVGGTFTDLVAFDEESGETRVGKVP</sequence>
<dbReference type="AlphaFoldDB" id="A0A932GQ81"/>
<dbReference type="Proteomes" id="UP000741360">
    <property type="component" value="Unassembled WGS sequence"/>
</dbReference>
<gene>
    <name evidence="2" type="ORF">HYY65_09895</name>
</gene>
<proteinExistence type="predicted"/>
<protein>
    <recommendedName>
        <fullName evidence="1">Hydantoinase/oxoprolinase N-terminal domain-containing protein</fullName>
    </recommendedName>
</protein>
<organism evidence="2 3">
    <name type="scientific">Tectimicrobiota bacterium</name>
    <dbReference type="NCBI Taxonomy" id="2528274"/>
    <lineage>
        <taxon>Bacteria</taxon>
        <taxon>Pseudomonadati</taxon>
        <taxon>Nitrospinota/Tectimicrobiota group</taxon>
        <taxon>Candidatus Tectimicrobiota</taxon>
    </lineage>
</organism>